<accession>A0A9X5CA71</accession>
<dbReference type="Gene3D" id="3.30.70.2660">
    <property type="match status" value="1"/>
</dbReference>
<sequence>MCQSFLEKSNTKSNSTLLRGSDTLYTLLLRLSAPLQSWGSESMFDNRETDSMPTKSGVIGMLAAALGMKRNENLEDLRKLGFGVRIDLPGIKLNDFQITEMGEKLNSNLSNRSYLSDAIFLAGLESADVTYLEKIENALKNPKYSVFLGRRSCPPTQPLVLGIRNEELYQSLLDEKWLVPEWRQKTLFRFSNNLLLRIVTDGSSEGAVKKDVPLSFSPFRREYGYRYVTEMPAKIVTREPCSVSTEHDPMSELR</sequence>
<comment type="caution">
    <text evidence="2">The sequence shown here is derived from an EMBL/GenBank/DDBJ whole genome shotgun (WGS) entry which is preliminary data.</text>
</comment>
<evidence type="ECO:0000313" key="3">
    <source>
        <dbReference type="Proteomes" id="UP000474104"/>
    </source>
</evidence>
<dbReference type="GO" id="GO:0043571">
    <property type="term" value="P:maintenance of CRISPR repeat elements"/>
    <property type="evidence" value="ECO:0007669"/>
    <property type="project" value="InterPro"/>
</dbReference>
<dbReference type="AlphaFoldDB" id="A0A9X5CA71"/>
<dbReference type="Proteomes" id="UP000474104">
    <property type="component" value="Unassembled WGS sequence"/>
</dbReference>
<dbReference type="CDD" id="cd09756">
    <property type="entry name" value="Cas5_I-E"/>
    <property type="match status" value="1"/>
</dbReference>
<dbReference type="InterPro" id="IPR013422">
    <property type="entry name" value="CRISPR-assoc_prot_Cas5_N"/>
</dbReference>
<dbReference type="EMBL" id="VIRB01000112">
    <property type="protein sequence ID" value="NDO70621.1"/>
    <property type="molecule type" value="Genomic_DNA"/>
</dbReference>
<dbReference type="GO" id="GO:0051607">
    <property type="term" value="P:defense response to virus"/>
    <property type="evidence" value="ECO:0007669"/>
    <property type="project" value="UniProtKB-KW"/>
</dbReference>
<reference evidence="2 3" key="1">
    <citation type="submission" date="2019-07" db="EMBL/GenBank/DDBJ databases">
        <title>Draft genome sequences of 15 bacterial species constituting the stable defined intestinal microbiota of the GM15 gnotobiotic mouse model.</title>
        <authorList>
            <person name="Elie C."/>
            <person name="Mathieu A."/>
            <person name="Saliou A."/>
            <person name="Darnaud M."/>
            <person name="Leulier F."/>
            <person name="Tamellini A."/>
        </authorList>
    </citation>
    <scope>NUCLEOTIDE SEQUENCE [LARGE SCALE GENOMIC DNA]</scope>
    <source>
        <strain evidence="3">ASF 502</strain>
    </source>
</reference>
<dbReference type="Pfam" id="PF09704">
    <property type="entry name" value="Cas_Cas5d"/>
    <property type="match status" value="1"/>
</dbReference>
<organism evidence="2 3">
    <name type="scientific">Schaedlerella arabinosiphila</name>
    <dbReference type="NCBI Taxonomy" id="2044587"/>
    <lineage>
        <taxon>Bacteria</taxon>
        <taxon>Bacillati</taxon>
        <taxon>Bacillota</taxon>
        <taxon>Clostridia</taxon>
        <taxon>Lachnospirales</taxon>
        <taxon>Lachnospiraceae</taxon>
        <taxon>Schaedlerella</taxon>
    </lineage>
</organism>
<proteinExistence type="predicted"/>
<name>A0A9X5CA71_9FIRM</name>
<dbReference type="NCBIfam" id="TIGR01868">
    <property type="entry name" value="casD_Cas5e"/>
    <property type="match status" value="1"/>
</dbReference>
<evidence type="ECO:0000256" key="1">
    <source>
        <dbReference type="ARBA" id="ARBA00023118"/>
    </source>
</evidence>
<dbReference type="NCBIfam" id="TIGR02593">
    <property type="entry name" value="CRISPR_cas5"/>
    <property type="match status" value="1"/>
</dbReference>
<evidence type="ECO:0000313" key="2">
    <source>
        <dbReference type="EMBL" id="NDO70621.1"/>
    </source>
</evidence>
<gene>
    <name evidence="2" type="primary">cas5e</name>
    <name evidence="2" type="ORF">FMM80_19005</name>
</gene>
<dbReference type="GO" id="GO:0003723">
    <property type="term" value="F:RNA binding"/>
    <property type="evidence" value="ECO:0007669"/>
    <property type="project" value="InterPro"/>
</dbReference>
<dbReference type="InterPro" id="IPR010147">
    <property type="entry name" value="CRISPR-assoc_prot_CasD"/>
</dbReference>
<protein>
    <submittedName>
        <fullName evidence="2">Type I-E CRISPR-associated protein Cas5/CasD</fullName>
    </submittedName>
</protein>
<keyword evidence="1" id="KW-0051">Antiviral defense</keyword>
<dbReference type="InterPro" id="IPR021124">
    <property type="entry name" value="CRISPR-assoc_prot_Cas5"/>
</dbReference>